<dbReference type="GO" id="GO:0004642">
    <property type="term" value="F:phosphoribosylformylglycinamidine synthase activity"/>
    <property type="evidence" value="ECO:0007669"/>
    <property type="project" value="UniProtKB-UniRule"/>
</dbReference>
<evidence type="ECO:0000256" key="8">
    <source>
        <dbReference type="HAMAP-Rule" id="MF_00421"/>
    </source>
</evidence>
<keyword evidence="6 8" id="KW-0067">ATP-binding</keyword>
<dbReference type="InterPro" id="IPR029062">
    <property type="entry name" value="Class_I_gatase-like"/>
</dbReference>
<dbReference type="UniPathway" id="UPA00074">
    <property type="reaction ID" value="UER00128"/>
</dbReference>
<dbReference type="CDD" id="cd01740">
    <property type="entry name" value="GATase1_FGAR_AT"/>
    <property type="match status" value="1"/>
</dbReference>
<accession>A0A1R4IPQ0</accession>
<keyword evidence="2 8" id="KW-0436">Ligase</keyword>
<dbReference type="GO" id="GO:0005524">
    <property type="term" value="F:ATP binding"/>
    <property type="evidence" value="ECO:0007669"/>
    <property type="project" value="UniProtKB-KW"/>
</dbReference>
<dbReference type="PANTHER" id="PTHR47552:SF1">
    <property type="entry name" value="PHOSPHORIBOSYLFORMYLGLYCINAMIDINE SYNTHASE SUBUNIT PURQ"/>
    <property type="match status" value="1"/>
</dbReference>
<reference evidence="9 10" key="1">
    <citation type="submission" date="2017-02" db="EMBL/GenBank/DDBJ databases">
        <authorList>
            <person name="Peterson S.W."/>
        </authorList>
    </citation>
    <scope>NUCLEOTIDE SEQUENCE [LARGE SCALE GENOMIC DNA]</scope>
    <source>
        <strain evidence="9 10">2B3F</strain>
    </source>
</reference>
<evidence type="ECO:0000256" key="3">
    <source>
        <dbReference type="ARBA" id="ARBA00022741"/>
    </source>
</evidence>
<dbReference type="GO" id="GO:0005737">
    <property type="term" value="C:cytoplasm"/>
    <property type="evidence" value="ECO:0007669"/>
    <property type="project" value="UniProtKB-SubCell"/>
</dbReference>
<keyword evidence="7 8" id="KW-0315">Glutamine amidotransferase</keyword>
<keyword evidence="3 8" id="KW-0547">Nucleotide-binding</keyword>
<dbReference type="GO" id="GO:0004359">
    <property type="term" value="F:glutaminase activity"/>
    <property type="evidence" value="ECO:0007669"/>
    <property type="project" value="UniProtKB-EC"/>
</dbReference>
<dbReference type="SMART" id="SM01211">
    <property type="entry name" value="GATase_5"/>
    <property type="match status" value="1"/>
</dbReference>
<evidence type="ECO:0000256" key="7">
    <source>
        <dbReference type="ARBA" id="ARBA00022962"/>
    </source>
</evidence>
<sequence length="264" mass="27643">MTAEIPLIGDYSTPGTELNGARIGVVTFPGTLDDVDAARAVRLSGATPVSLWHADEDAAGSLKDLDAVVIPGGFSYGDYLRAGAIARFAPMMDAIAAAAGGEAGSTRGLPVLGICNGFQILTESHLLPGSMIKNDHLHFICRDQALAVENNETAWTRDFAPGQRITIPLKNQDGQYVADEPTLDMLEGEGRVVFRYLDVNPNGSRRDIAGITNATGNVVGLMPHPEHAVEPGFGPDTEDGLRTGLDGLPFFTSVLSTLASGGAA</sequence>
<evidence type="ECO:0000256" key="5">
    <source>
        <dbReference type="ARBA" id="ARBA00022801"/>
    </source>
</evidence>
<dbReference type="EMBL" id="FUKP01000022">
    <property type="protein sequence ID" value="SJN21870.1"/>
    <property type="molecule type" value="Genomic_DNA"/>
</dbReference>
<dbReference type="Gene3D" id="3.40.50.880">
    <property type="match status" value="1"/>
</dbReference>
<protein>
    <recommendedName>
        <fullName evidence="8">Phosphoribosylformylglycinamidine synthase subunit PurQ</fullName>
        <shortName evidence="8">FGAM synthase</shortName>
        <ecNumber evidence="8">6.3.5.3</ecNumber>
    </recommendedName>
    <alternativeName>
        <fullName evidence="8">Formylglycinamide ribonucleotide amidotransferase subunit I</fullName>
        <shortName evidence="8">FGAR amidotransferase I</shortName>
        <shortName evidence="8">FGAR-AT I</shortName>
    </alternativeName>
    <alternativeName>
        <fullName evidence="8">Glutaminase PurQ</fullName>
        <ecNumber evidence="8">3.5.1.2</ecNumber>
    </alternativeName>
    <alternativeName>
        <fullName evidence="8">Phosphoribosylformylglycinamidine synthase subunit I</fullName>
    </alternativeName>
</protein>
<dbReference type="GO" id="GO:0016740">
    <property type="term" value="F:transferase activity"/>
    <property type="evidence" value="ECO:0007669"/>
    <property type="project" value="UniProtKB-KW"/>
</dbReference>
<comment type="function">
    <text evidence="8">Part of the phosphoribosylformylglycinamidine synthase complex involved in the purines biosynthetic pathway. Catalyzes the ATP-dependent conversion of formylglycinamide ribonucleotide (FGAR) and glutamine to yield formylglycinamidine ribonucleotide (FGAM) and glutamate. The FGAM synthase complex is composed of three subunits. PurQ produces an ammonia molecule by converting glutamine to glutamate. PurL transfers the ammonia molecule to FGAR to form FGAM in an ATP-dependent manner. PurS interacts with PurQ and PurL and is thought to assist in the transfer of the ammonia molecule from PurQ to PurL.</text>
</comment>
<keyword evidence="4 8" id="KW-0658">Purine biosynthesis</keyword>
<dbReference type="EC" id="3.5.1.2" evidence="8"/>
<feature type="active site" evidence="8">
    <location>
        <position position="226"/>
    </location>
</feature>
<dbReference type="PANTHER" id="PTHR47552">
    <property type="entry name" value="PHOSPHORIBOSYLFORMYLGLYCINAMIDINE SYNTHASE SUBUNIT PURQ"/>
    <property type="match status" value="1"/>
</dbReference>
<keyword evidence="9" id="KW-0808">Transferase</keyword>
<dbReference type="NCBIfam" id="NF002957">
    <property type="entry name" value="PRK03619.1"/>
    <property type="match status" value="1"/>
</dbReference>
<evidence type="ECO:0000256" key="1">
    <source>
        <dbReference type="ARBA" id="ARBA00022490"/>
    </source>
</evidence>
<comment type="catalytic activity">
    <reaction evidence="8">
        <text>L-glutamine + H2O = L-glutamate + NH4(+)</text>
        <dbReference type="Rhea" id="RHEA:15889"/>
        <dbReference type="ChEBI" id="CHEBI:15377"/>
        <dbReference type="ChEBI" id="CHEBI:28938"/>
        <dbReference type="ChEBI" id="CHEBI:29985"/>
        <dbReference type="ChEBI" id="CHEBI:58359"/>
        <dbReference type="EC" id="3.5.1.2"/>
    </reaction>
</comment>
<evidence type="ECO:0000256" key="4">
    <source>
        <dbReference type="ARBA" id="ARBA00022755"/>
    </source>
</evidence>
<dbReference type="SUPFAM" id="SSF52317">
    <property type="entry name" value="Class I glutamine amidotransferase-like"/>
    <property type="match status" value="1"/>
</dbReference>
<organism evidence="9 10">
    <name type="scientific">Micrococcus lylae</name>
    <dbReference type="NCBI Taxonomy" id="1273"/>
    <lineage>
        <taxon>Bacteria</taxon>
        <taxon>Bacillati</taxon>
        <taxon>Actinomycetota</taxon>
        <taxon>Actinomycetes</taxon>
        <taxon>Micrococcales</taxon>
        <taxon>Micrococcaceae</taxon>
        <taxon>Micrococcus</taxon>
    </lineage>
</organism>
<gene>
    <name evidence="8" type="primary">purQ</name>
    <name evidence="9" type="ORF">FM125_03850</name>
</gene>
<dbReference type="RefSeq" id="WP_070637169.1">
    <property type="nucleotide sequence ID" value="NZ_FUKP01000022.1"/>
</dbReference>
<keyword evidence="1 8" id="KW-0963">Cytoplasm</keyword>
<dbReference type="Proteomes" id="UP000196230">
    <property type="component" value="Unassembled WGS sequence"/>
</dbReference>
<feature type="active site" evidence="8">
    <location>
        <position position="224"/>
    </location>
</feature>
<comment type="pathway">
    <text evidence="8">Purine metabolism; IMP biosynthesis via de novo pathway; 5-amino-1-(5-phospho-D-ribosyl)imidazole from N(2)-formyl-N(1)-(5-phospho-D-ribosyl)glycinamide: step 1/2.</text>
</comment>
<dbReference type="HAMAP" id="MF_00421">
    <property type="entry name" value="PurQ"/>
    <property type="match status" value="1"/>
</dbReference>
<dbReference type="AlphaFoldDB" id="A0A1R4IPQ0"/>
<evidence type="ECO:0000256" key="2">
    <source>
        <dbReference type="ARBA" id="ARBA00022598"/>
    </source>
</evidence>
<name>A0A1R4IPQ0_9MICC</name>
<keyword evidence="5 8" id="KW-0378">Hydrolase</keyword>
<dbReference type="PROSITE" id="PS51273">
    <property type="entry name" value="GATASE_TYPE_1"/>
    <property type="match status" value="1"/>
</dbReference>
<comment type="subcellular location">
    <subcellularLocation>
        <location evidence="8">Cytoplasm</location>
    </subcellularLocation>
</comment>
<comment type="subunit">
    <text evidence="8">Part of the FGAM synthase complex composed of 1 PurL, 1 PurQ and 2 PurS subunits.</text>
</comment>
<evidence type="ECO:0000256" key="6">
    <source>
        <dbReference type="ARBA" id="ARBA00022840"/>
    </source>
</evidence>
<comment type="catalytic activity">
    <reaction evidence="8">
        <text>N(2)-formyl-N(1)-(5-phospho-beta-D-ribosyl)glycinamide + L-glutamine + ATP + H2O = 2-formamido-N(1)-(5-O-phospho-beta-D-ribosyl)acetamidine + L-glutamate + ADP + phosphate + H(+)</text>
        <dbReference type="Rhea" id="RHEA:17129"/>
        <dbReference type="ChEBI" id="CHEBI:15377"/>
        <dbReference type="ChEBI" id="CHEBI:15378"/>
        <dbReference type="ChEBI" id="CHEBI:29985"/>
        <dbReference type="ChEBI" id="CHEBI:30616"/>
        <dbReference type="ChEBI" id="CHEBI:43474"/>
        <dbReference type="ChEBI" id="CHEBI:58359"/>
        <dbReference type="ChEBI" id="CHEBI:147286"/>
        <dbReference type="ChEBI" id="CHEBI:147287"/>
        <dbReference type="ChEBI" id="CHEBI:456216"/>
        <dbReference type="EC" id="6.3.5.3"/>
    </reaction>
</comment>
<dbReference type="Pfam" id="PF13507">
    <property type="entry name" value="GATase_5"/>
    <property type="match status" value="1"/>
</dbReference>
<dbReference type="NCBIfam" id="TIGR01737">
    <property type="entry name" value="FGAM_synth_I"/>
    <property type="match status" value="1"/>
</dbReference>
<dbReference type="GO" id="GO:0006189">
    <property type="term" value="P:'de novo' IMP biosynthetic process"/>
    <property type="evidence" value="ECO:0007669"/>
    <property type="project" value="UniProtKB-UniRule"/>
</dbReference>
<dbReference type="EC" id="6.3.5.3" evidence="8"/>
<feature type="active site" description="Nucleophile" evidence="8">
    <location>
        <position position="115"/>
    </location>
</feature>
<proteinExistence type="inferred from homology"/>
<evidence type="ECO:0000313" key="10">
    <source>
        <dbReference type="Proteomes" id="UP000196230"/>
    </source>
</evidence>
<evidence type="ECO:0000313" key="9">
    <source>
        <dbReference type="EMBL" id="SJN21870.1"/>
    </source>
</evidence>
<dbReference type="InterPro" id="IPR010075">
    <property type="entry name" value="PRibForGlyAmidine_synth_PurQ"/>
</dbReference>
<dbReference type="PIRSF" id="PIRSF001586">
    <property type="entry name" value="FGAM_synth_I"/>
    <property type="match status" value="1"/>
</dbReference>